<feature type="region of interest" description="Disordered" evidence="14">
    <location>
        <begin position="552"/>
        <end position="640"/>
    </location>
</feature>
<evidence type="ECO:0000256" key="10">
    <source>
        <dbReference type="ARBA" id="ARBA00038002"/>
    </source>
</evidence>
<dbReference type="EMBL" id="KV429069">
    <property type="protein sequence ID" value="KZT68160.1"/>
    <property type="molecule type" value="Genomic_DNA"/>
</dbReference>
<evidence type="ECO:0000256" key="8">
    <source>
        <dbReference type="ARBA" id="ARBA00022884"/>
    </source>
</evidence>
<dbReference type="GO" id="GO:0005730">
    <property type="term" value="C:nucleolus"/>
    <property type="evidence" value="ECO:0007669"/>
    <property type="project" value="UniProtKB-SubCell"/>
</dbReference>
<dbReference type="PANTHER" id="PTHR24031">
    <property type="entry name" value="RNA HELICASE"/>
    <property type="match status" value="1"/>
</dbReference>
<keyword evidence="8 13" id="KW-0694">RNA-binding</keyword>
<dbReference type="InterPro" id="IPR027417">
    <property type="entry name" value="P-loop_NTPase"/>
</dbReference>
<dbReference type="Pfam" id="PF00270">
    <property type="entry name" value="DEAD"/>
    <property type="match status" value="1"/>
</dbReference>
<dbReference type="InterPro" id="IPR011545">
    <property type="entry name" value="DEAD/DEAH_box_helicase_dom"/>
</dbReference>
<feature type="short sequence motif" description="Q motif" evidence="11">
    <location>
        <begin position="11"/>
        <end position="39"/>
    </location>
</feature>
<dbReference type="GO" id="GO:0006364">
    <property type="term" value="P:rRNA processing"/>
    <property type="evidence" value="ECO:0007669"/>
    <property type="project" value="UniProtKB-KW"/>
</dbReference>
<comment type="subcellular location">
    <subcellularLocation>
        <location evidence="1">Nucleus</location>
        <location evidence="1">Nucleolus</location>
    </subcellularLocation>
</comment>
<accession>A0A165PFQ7</accession>
<dbReference type="SMART" id="SM01178">
    <property type="entry name" value="DUF4217"/>
    <property type="match status" value="1"/>
</dbReference>
<feature type="compositionally biased region" description="Acidic residues" evidence="14">
    <location>
        <begin position="625"/>
        <end position="639"/>
    </location>
</feature>
<dbReference type="InterPro" id="IPR056330">
    <property type="entry name" value="CTT_SPB4"/>
</dbReference>
<dbReference type="Gene3D" id="3.40.50.300">
    <property type="entry name" value="P-loop containing nucleotide triphosphate hydrolases"/>
    <property type="match status" value="2"/>
</dbReference>
<dbReference type="InterPro" id="IPR001650">
    <property type="entry name" value="Helicase_C-like"/>
</dbReference>
<comment type="similarity">
    <text evidence="10">Belongs to the DEAD box helicase family. DDX55/SPB4 subfamily.</text>
</comment>
<dbReference type="AlphaFoldDB" id="A0A165PFQ7"/>
<dbReference type="EC" id="3.6.4.13" evidence="13"/>
<dbReference type="SUPFAM" id="SSF52540">
    <property type="entry name" value="P-loop containing nucleoside triphosphate hydrolases"/>
    <property type="match status" value="1"/>
</dbReference>
<dbReference type="SMART" id="SM00490">
    <property type="entry name" value="HELICc"/>
    <property type="match status" value="1"/>
</dbReference>
<feature type="domain" description="Helicase ATP-binding" evidence="15">
    <location>
        <begin position="42"/>
        <end position="236"/>
    </location>
</feature>
<dbReference type="GO" id="GO:0016887">
    <property type="term" value="F:ATP hydrolysis activity"/>
    <property type="evidence" value="ECO:0007669"/>
    <property type="project" value="RHEA"/>
</dbReference>
<evidence type="ECO:0000256" key="12">
    <source>
        <dbReference type="RuleBase" id="RU000492"/>
    </source>
</evidence>
<feature type="domain" description="DEAD-box RNA helicase Q" evidence="17">
    <location>
        <begin position="11"/>
        <end position="39"/>
    </location>
</feature>
<keyword evidence="2" id="KW-0690">Ribosome biogenesis</keyword>
<protein>
    <recommendedName>
        <fullName evidence="13">ATP-dependent RNA helicase</fullName>
        <ecNumber evidence="13">3.6.4.13</ecNumber>
    </recommendedName>
</protein>
<dbReference type="SMART" id="SM00487">
    <property type="entry name" value="DEXDc"/>
    <property type="match status" value="1"/>
</dbReference>
<evidence type="ECO:0000256" key="13">
    <source>
        <dbReference type="RuleBase" id="RU365068"/>
    </source>
</evidence>
<dbReference type="CDD" id="cd17960">
    <property type="entry name" value="DEADc_DDX55"/>
    <property type="match status" value="1"/>
</dbReference>
<dbReference type="Pfam" id="PF00271">
    <property type="entry name" value="Helicase_C"/>
    <property type="match status" value="1"/>
</dbReference>
<evidence type="ECO:0000313" key="18">
    <source>
        <dbReference type="EMBL" id="KZT68160.1"/>
    </source>
</evidence>
<keyword evidence="7 12" id="KW-0067">ATP-binding</keyword>
<dbReference type="PROSITE" id="PS00039">
    <property type="entry name" value="DEAD_ATP_HELICASE"/>
    <property type="match status" value="1"/>
</dbReference>
<evidence type="ECO:0000259" key="15">
    <source>
        <dbReference type="PROSITE" id="PS51192"/>
    </source>
</evidence>
<dbReference type="Pfam" id="PF13959">
    <property type="entry name" value="CTE_SPB4"/>
    <property type="match status" value="1"/>
</dbReference>
<evidence type="ECO:0000256" key="9">
    <source>
        <dbReference type="ARBA" id="ARBA00023054"/>
    </source>
</evidence>
<dbReference type="PROSITE" id="PS51195">
    <property type="entry name" value="Q_MOTIF"/>
    <property type="match status" value="1"/>
</dbReference>
<dbReference type="InterPro" id="IPR025313">
    <property type="entry name" value="SPB4-like_CTE"/>
</dbReference>
<feature type="domain" description="Helicase C-terminal" evidence="16">
    <location>
        <begin position="285"/>
        <end position="452"/>
    </location>
</feature>
<dbReference type="PROSITE" id="PS51194">
    <property type="entry name" value="HELICASE_CTER"/>
    <property type="match status" value="1"/>
</dbReference>
<comment type="catalytic activity">
    <reaction evidence="13">
        <text>ATP + H2O = ADP + phosphate + H(+)</text>
        <dbReference type="Rhea" id="RHEA:13065"/>
        <dbReference type="ChEBI" id="CHEBI:15377"/>
        <dbReference type="ChEBI" id="CHEBI:15378"/>
        <dbReference type="ChEBI" id="CHEBI:30616"/>
        <dbReference type="ChEBI" id="CHEBI:43474"/>
        <dbReference type="ChEBI" id="CHEBI:456216"/>
        <dbReference type="EC" id="3.6.4.13"/>
    </reaction>
</comment>
<evidence type="ECO:0000256" key="7">
    <source>
        <dbReference type="ARBA" id="ARBA00022840"/>
    </source>
</evidence>
<dbReference type="Pfam" id="PF23681">
    <property type="entry name" value="CTT_SPB4"/>
    <property type="match status" value="1"/>
</dbReference>
<keyword evidence="19" id="KW-1185">Reference proteome</keyword>
<sequence length="668" mass="74833">MSASNAYAGPWSSLPTTLTPWIMDVINSMGYAQMTPVQASTIPLFMKHKDVVVEAVTGSGKTLAFVIPVLEKLIRRERKLRDNEVGALIISPTRELASQIHSVFSLFLSSQPQPGEDEASSSRPAYPPPLLLVSSDSSPAEDVRRFLSTGADVVIGTPGRIEEFLLGKGGDTVSVKELEILVLDEADRLLDLGFHSTLTRILSHLPKQRRTGLFSATMTDADALSELVRAGLRNPARIVVKVQSKKSRVDKTSGEKRSVRGEVLEERRIPANLYNMYMSCRSSEKLVQLSRIIRHEVSQHQSSRFIVYFSTCACVDYFYRVLSAFMPPNTTLYSLHGHLPPAARERTLNNFKSSPATPLNPSVLLATDVAARGLDIPDVDVVLQFDPPADTKAFSHRCGRTARAGRSGRAWVLLVGREQDYIDFLAVRKIPLVEHGRFDPDGTVDPNGEDEDAEVISAQAKIRQLLLTDRSLHDKAVKAYVSFVRAYTKHEASYIFRIRDLDLVGTAKCFGLLRLPRMPELDQVPRDGWRDAEIDWNSYSYADKQREAKRLVESERQKVSVENMEKRKQERAEKKKANAAWSNKVTKKDEKLKRKERKGKKREWLKETQAGKALGDKRQRGEGVEGVESEAGAGEDDWEELAREERMAKKVKKGLVSQDTFDGVFGEL</sequence>
<name>A0A165PFQ7_9APHY</name>
<evidence type="ECO:0000256" key="14">
    <source>
        <dbReference type="SAM" id="MobiDB-lite"/>
    </source>
</evidence>
<evidence type="ECO:0000259" key="17">
    <source>
        <dbReference type="PROSITE" id="PS51195"/>
    </source>
</evidence>
<reference evidence="18 19" key="1">
    <citation type="journal article" date="2016" name="Mol. Biol. Evol.">
        <title>Comparative Genomics of Early-Diverging Mushroom-Forming Fungi Provides Insights into the Origins of Lignocellulose Decay Capabilities.</title>
        <authorList>
            <person name="Nagy L.G."/>
            <person name="Riley R."/>
            <person name="Tritt A."/>
            <person name="Adam C."/>
            <person name="Daum C."/>
            <person name="Floudas D."/>
            <person name="Sun H."/>
            <person name="Yadav J.S."/>
            <person name="Pangilinan J."/>
            <person name="Larsson K.H."/>
            <person name="Matsuura K."/>
            <person name="Barry K."/>
            <person name="Labutti K."/>
            <person name="Kuo R."/>
            <person name="Ohm R.A."/>
            <person name="Bhattacharya S.S."/>
            <person name="Shirouzu T."/>
            <person name="Yoshinaga Y."/>
            <person name="Martin F.M."/>
            <person name="Grigoriev I.V."/>
            <person name="Hibbett D.S."/>
        </authorList>
    </citation>
    <scope>NUCLEOTIDE SEQUENCE [LARGE SCALE GENOMIC DNA]</scope>
    <source>
        <strain evidence="18 19">L-15889</strain>
    </source>
</reference>
<feature type="compositionally biased region" description="Basic and acidic residues" evidence="14">
    <location>
        <begin position="614"/>
        <end position="623"/>
    </location>
</feature>
<evidence type="ECO:0000256" key="6">
    <source>
        <dbReference type="ARBA" id="ARBA00022806"/>
    </source>
</evidence>
<evidence type="ECO:0000256" key="2">
    <source>
        <dbReference type="ARBA" id="ARBA00022517"/>
    </source>
</evidence>
<evidence type="ECO:0000256" key="1">
    <source>
        <dbReference type="ARBA" id="ARBA00004604"/>
    </source>
</evidence>
<dbReference type="PROSITE" id="PS51192">
    <property type="entry name" value="HELICASE_ATP_BIND_1"/>
    <property type="match status" value="1"/>
</dbReference>
<dbReference type="STRING" id="1314783.A0A165PFQ7"/>
<comment type="domain">
    <text evidence="13">The Q motif is unique to and characteristic of the DEAD box family of RNA helicases and controls ATP binding and hydrolysis.</text>
</comment>
<evidence type="ECO:0000313" key="19">
    <source>
        <dbReference type="Proteomes" id="UP000076727"/>
    </source>
</evidence>
<dbReference type="InterPro" id="IPR014001">
    <property type="entry name" value="Helicase_ATP-bd"/>
</dbReference>
<dbReference type="OrthoDB" id="7396459at2759"/>
<evidence type="ECO:0000256" key="5">
    <source>
        <dbReference type="ARBA" id="ARBA00022801"/>
    </source>
</evidence>
<dbReference type="InterPro" id="IPR014014">
    <property type="entry name" value="RNA_helicase_DEAD_Q_motif"/>
</dbReference>
<evidence type="ECO:0000256" key="11">
    <source>
        <dbReference type="PROSITE-ProRule" id="PRU00552"/>
    </source>
</evidence>
<keyword evidence="6 12" id="KW-0347">Helicase</keyword>
<dbReference type="Proteomes" id="UP000076727">
    <property type="component" value="Unassembled WGS sequence"/>
</dbReference>
<evidence type="ECO:0000259" key="16">
    <source>
        <dbReference type="PROSITE" id="PS51194"/>
    </source>
</evidence>
<evidence type="ECO:0000256" key="4">
    <source>
        <dbReference type="ARBA" id="ARBA00022741"/>
    </source>
</evidence>
<proteinExistence type="inferred from homology"/>
<keyword evidence="3" id="KW-0698">rRNA processing</keyword>
<dbReference type="GO" id="GO:0005524">
    <property type="term" value="F:ATP binding"/>
    <property type="evidence" value="ECO:0007669"/>
    <property type="project" value="UniProtKB-UniRule"/>
</dbReference>
<organism evidence="18 19">
    <name type="scientific">Daedalea quercina L-15889</name>
    <dbReference type="NCBI Taxonomy" id="1314783"/>
    <lineage>
        <taxon>Eukaryota</taxon>
        <taxon>Fungi</taxon>
        <taxon>Dikarya</taxon>
        <taxon>Basidiomycota</taxon>
        <taxon>Agaricomycotina</taxon>
        <taxon>Agaricomycetes</taxon>
        <taxon>Polyporales</taxon>
        <taxon>Fomitopsis</taxon>
    </lineage>
</organism>
<dbReference type="GO" id="GO:0003723">
    <property type="term" value="F:RNA binding"/>
    <property type="evidence" value="ECO:0007669"/>
    <property type="project" value="UniProtKB-UniRule"/>
</dbReference>
<gene>
    <name evidence="18" type="ORF">DAEQUDRAFT_751408</name>
</gene>
<dbReference type="GO" id="GO:0003724">
    <property type="term" value="F:RNA helicase activity"/>
    <property type="evidence" value="ECO:0007669"/>
    <property type="project" value="UniProtKB-EC"/>
</dbReference>
<keyword evidence="4 12" id="KW-0547">Nucleotide-binding</keyword>
<keyword evidence="5 12" id="KW-0378">Hydrolase</keyword>
<comment type="function">
    <text evidence="13">RNA helicase.</text>
</comment>
<keyword evidence="9" id="KW-0175">Coiled coil</keyword>
<dbReference type="InterPro" id="IPR000629">
    <property type="entry name" value="RNA-helicase_DEAD-box_CS"/>
</dbReference>
<feature type="compositionally biased region" description="Basic and acidic residues" evidence="14">
    <location>
        <begin position="552"/>
        <end position="576"/>
    </location>
</feature>
<dbReference type="CDD" id="cd18787">
    <property type="entry name" value="SF2_C_DEAD"/>
    <property type="match status" value="1"/>
</dbReference>
<evidence type="ECO:0000256" key="3">
    <source>
        <dbReference type="ARBA" id="ARBA00022552"/>
    </source>
</evidence>
<feature type="compositionally biased region" description="Basic residues" evidence="14">
    <location>
        <begin position="594"/>
        <end position="603"/>
    </location>
</feature>